<comment type="catalytic activity">
    <reaction evidence="8">
        <text>L-seryl-[protein] + UTP = O-(5'-uridylyl)-L-seryl-[protein] + diphosphate</text>
        <dbReference type="Rhea" id="RHEA:64604"/>
        <dbReference type="Rhea" id="RHEA-COMP:9863"/>
        <dbReference type="Rhea" id="RHEA-COMP:16635"/>
        <dbReference type="ChEBI" id="CHEBI:29999"/>
        <dbReference type="ChEBI" id="CHEBI:33019"/>
        <dbReference type="ChEBI" id="CHEBI:46398"/>
        <dbReference type="ChEBI" id="CHEBI:156051"/>
    </reaction>
</comment>
<keyword evidence="4 8" id="KW-0479">Metal-binding</keyword>
<keyword evidence="5 8" id="KW-0547">Nucleotide-binding</keyword>
<feature type="binding site" evidence="8">
    <location>
        <position position="280"/>
    </location>
    <ligand>
        <name>ATP</name>
        <dbReference type="ChEBI" id="CHEBI:30616"/>
    </ligand>
</feature>
<dbReference type="Proteomes" id="UP001595704">
    <property type="component" value="Unassembled WGS sequence"/>
</dbReference>
<feature type="binding site" evidence="8">
    <location>
        <position position="108"/>
    </location>
    <ligand>
        <name>ATP</name>
        <dbReference type="ChEBI" id="CHEBI:30616"/>
    </ligand>
</feature>
<evidence type="ECO:0000313" key="9">
    <source>
        <dbReference type="EMBL" id="MFC3637462.1"/>
    </source>
</evidence>
<accession>A0ABV7UG45</accession>
<dbReference type="EC" id="2.7.7.108" evidence="8"/>
<dbReference type="InterPro" id="IPR003846">
    <property type="entry name" value="SelO"/>
</dbReference>
<comment type="cofactor">
    <cofactor evidence="8">
        <name>Mg(2+)</name>
        <dbReference type="ChEBI" id="CHEBI:18420"/>
    </cofactor>
    <cofactor evidence="8">
        <name>Mn(2+)</name>
        <dbReference type="ChEBI" id="CHEBI:29035"/>
    </cofactor>
</comment>
<feature type="binding site" evidence="8">
    <location>
        <position position="143"/>
    </location>
    <ligand>
        <name>ATP</name>
        <dbReference type="ChEBI" id="CHEBI:30616"/>
    </ligand>
</feature>
<comment type="catalytic activity">
    <reaction evidence="8">
        <text>L-histidyl-[protein] + UTP = N(tele)-(5'-uridylyl)-L-histidyl-[protein] + diphosphate</text>
        <dbReference type="Rhea" id="RHEA:83891"/>
        <dbReference type="Rhea" id="RHEA-COMP:9745"/>
        <dbReference type="Rhea" id="RHEA-COMP:20239"/>
        <dbReference type="ChEBI" id="CHEBI:29979"/>
        <dbReference type="ChEBI" id="CHEBI:33019"/>
        <dbReference type="ChEBI" id="CHEBI:46398"/>
        <dbReference type="ChEBI" id="CHEBI:233474"/>
    </reaction>
</comment>
<comment type="catalytic activity">
    <reaction evidence="8">
        <text>L-tyrosyl-[protein] + UTP = O-(5'-uridylyl)-L-tyrosyl-[protein] + diphosphate</text>
        <dbReference type="Rhea" id="RHEA:83887"/>
        <dbReference type="Rhea" id="RHEA-COMP:10136"/>
        <dbReference type="Rhea" id="RHEA-COMP:20238"/>
        <dbReference type="ChEBI" id="CHEBI:33019"/>
        <dbReference type="ChEBI" id="CHEBI:46398"/>
        <dbReference type="ChEBI" id="CHEBI:46858"/>
        <dbReference type="ChEBI" id="CHEBI:90602"/>
    </reaction>
</comment>
<sequence length="504" mass="53968">MTDAATGSDGPISGRGAPANRLAWKLDNTYARLPEAFWTAVAPTPARAPGMIMFNQPLAAELGLLADGADIDPDALAQIFSGNALPEGAAAIAQAYAGHQFGNFTMLGDGRALLVGEQVAPDGRRFDVQFKGAGPTPFSRQGDGRAALGPMLREYVISEAMHALGVPTTRSLAVVATGEGVFREEPLPGAVLTRVAASHLRFGTFQYAAALGQPELLQALVDYAIDRHDPDLRGAPAPALGLLRRVMERHVDLVLNWIRIGFVHGVMNTDNMTISGETIDYGPCAFIDGFNPAAVFSSIDQGGRYAFGAQPGVAQWNLARLAEALLPLLDPDKDAAIRLAEEQLNGFRDLYQIRWQAMMRRKLGLAAIDGEEESDAALMGELLQWMRAAGADYANTFRALSDDDVTRPEQFADAAFSEWRTRWEARRDRNPISPAAARALMLAANPAVIPRNHVVEDALAAATGGNLAPLKALLNALARPYEPFHGDPAYTEPGPGGFKTFCGT</sequence>
<keyword evidence="8" id="KW-0464">Manganese</keyword>
<feature type="binding site" evidence="8">
    <location>
        <position position="110"/>
    </location>
    <ligand>
        <name>ATP</name>
        <dbReference type="ChEBI" id="CHEBI:30616"/>
    </ligand>
</feature>
<feature type="binding site" evidence="8">
    <location>
        <position position="280"/>
    </location>
    <ligand>
        <name>Mg(2+)</name>
        <dbReference type="ChEBI" id="CHEBI:18420"/>
    </ligand>
</feature>
<feature type="binding site" evidence="8">
    <location>
        <position position="111"/>
    </location>
    <ligand>
        <name>ATP</name>
        <dbReference type="ChEBI" id="CHEBI:30616"/>
    </ligand>
</feature>
<evidence type="ECO:0000256" key="1">
    <source>
        <dbReference type="ARBA" id="ARBA00009747"/>
    </source>
</evidence>
<evidence type="ECO:0000256" key="3">
    <source>
        <dbReference type="ARBA" id="ARBA00022695"/>
    </source>
</evidence>
<dbReference type="RefSeq" id="WP_191319437.1">
    <property type="nucleotide sequence ID" value="NZ_BNCG01000008.1"/>
</dbReference>
<feature type="binding site" evidence="8">
    <location>
        <position position="144"/>
    </location>
    <ligand>
        <name>ATP</name>
        <dbReference type="ChEBI" id="CHEBI:30616"/>
    </ligand>
</feature>
<keyword evidence="6 8" id="KW-0067">ATP-binding</keyword>
<name>A0ABV7UG45_9HYPH</name>
<dbReference type="PANTHER" id="PTHR32057">
    <property type="entry name" value="PROTEIN ADENYLYLTRANSFERASE SELO, MITOCHONDRIAL"/>
    <property type="match status" value="1"/>
</dbReference>
<comment type="catalytic activity">
    <reaction evidence="8">
        <text>L-seryl-[protein] + ATP = 3-O-(5'-adenylyl)-L-seryl-[protein] + diphosphate</text>
        <dbReference type="Rhea" id="RHEA:58120"/>
        <dbReference type="Rhea" id="RHEA-COMP:9863"/>
        <dbReference type="Rhea" id="RHEA-COMP:15073"/>
        <dbReference type="ChEBI" id="CHEBI:29999"/>
        <dbReference type="ChEBI" id="CHEBI:30616"/>
        <dbReference type="ChEBI" id="CHEBI:33019"/>
        <dbReference type="ChEBI" id="CHEBI:142516"/>
        <dbReference type="EC" id="2.7.7.108"/>
    </reaction>
</comment>
<comment type="similarity">
    <text evidence="1 8">Belongs to the SELO family.</text>
</comment>
<feature type="active site" description="Proton acceptor" evidence="8">
    <location>
        <position position="270"/>
    </location>
</feature>
<keyword evidence="2 8" id="KW-0808">Transferase</keyword>
<feature type="binding site" evidence="8">
    <location>
        <position position="201"/>
    </location>
    <ligand>
        <name>ATP</name>
        <dbReference type="ChEBI" id="CHEBI:30616"/>
    </ligand>
</feature>
<dbReference type="PANTHER" id="PTHR32057:SF14">
    <property type="entry name" value="PROTEIN ADENYLYLTRANSFERASE SELO, MITOCHONDRIAL"/>
    <property type="match status" value="1"/>
</dbReference>
<gene>
    <name evidence="8" type="primary">ydiU</name>
    <name evidence="8" type="synonym">selO</name>
    <name evidence="9" type="ORF">ACFONL_08700</name>
</gene>
<dbReference type="EC" id="2.7.7.-" evidence="8"/>
<evidence type="ECO:0000256" key="7">
    <source>
        <dbReference type="ARBA" id="ARBA00022842"/>
    </source>
</evidence>
<evidence type="ECO:0000256" key="2">
    <source>
        <dbReference type="ARBA" id="ARBA00022679"/>
    </source>
</evidence>
<evidence type="ECO:0000256" key="6">
    <source>
        <dbReference type="ARBA" id="ARBA00022840"/>
    </source>
</evidence>
<comment type="catalytic activity">
    <reaction evidence="8">
        <text>L-threonyl-[protein] + ATP = 3-O-(5'-adenylyl)-L-threonyl-[protein] + diphosphate</text>
        <dbReference type="Rhea" id="RHEA:54292"/>
        <dbReference type="Rhea" id="RHEA-COMP:11060"/>
        <dbReference type="Rhea" id="RHEA-COMP:13847"/>
        <dbReference type="ChEBI" id="CHEBI:30013"/>
        <dbReference type="ChEBI" id="CHEBI:30616"/>
        <dbReference type="ChEBI" id="CHEBI:33019"/>
        <dbReference type="ChEBI" id="CHEBI:138113"/>
        <dbReference type="EC" id="2.7.7.108"/>
    </reaction>
</comment>
<reference evidence="10" key="1">
    <citation type="journal article" date="2019" name="Int. J. Syst. Evol. Microbiol.">
        <title>The Global Catalogue of Microorganisms (GCM) 10K type strain sequencing project: providing services to taxonomists for standard genome sequencing and annotation.</title>
        <authorList>
            <consortium name="The Broad Institute Genomics Platform"/>
            <consortium name="The Broad Institute Genome Sequencing Center for Infectious Disease"/>
            <person name="Wu L."/>
            <person name="Ma J."/>
        </authorList>
    </citation>
    <scope>NUCLEOTIDE SEQUENCE [LARGE SCALE GENOMIC DNA]</scope>
    <source>
        <strain evidence="10">KCTC 42282</strain>
    </source>
</reference>
<evidence type="ECO:0000256" key="8">
    <source>
        <dbReference type="HAMAP-Rule" id="MF_00692"/>
    </source>
</evidence>
<evidence type="ECO:0000256" key="4">
    <source>
        <dbReference type="ARBA" id="ARBA00022723"/>
    </source>
</evidence>
<dbReference type="NCBIfam" id="NF000658">
    <property type="entry name" value="PRK00029.1"/>
    <property type="match status" value="1"/>
</dbReference>
<comment type="caution">
    <text evidence="9">The sequence shown here is derived from an EMBL/GenBank/DDBJ whole genome shotgun (WGS) entry which is preliminary data.</text>
</comment>
<proteinExistence type="inferred from homology"/>
<dbReference type="HAMAP" id="MF_00692">
    <property type="entry name" value="SelO"/>
    <property type="match status" value="1"/>
</dbReference>
<keyword evidence="3 8" id="KW-0548">Nucleotidyltransferase</keyword>
<comment type="function">
    <text evidence="8">Nucleotidyltransferase involved in the post-translational modification of proteins. It can catalyze the addition of adenosine monophosphate (AMP) or uridine monophosphate (UMP) to a protein, resulting in modifications known as AMPylation and UMPylation.</text>
</comment>
<evidence type="ECO:0000313" key="10">
    <source>
        <dbReference type="Proteomes" id="UP001595704"/>
    </source>
</evidence>
<protein>
    <recommendedName>
        <fullName evidence="8">Protein nucleotidyltransferase YdiU</fullName>
        <ecNumber evidence="8">2.7.7.-</ecNumber>
    </recommendedName>
    <alternativeName>
        <fullName evidence="8">Protein adenylyltransferase YdiU</fullName>
        <ecNumber evidence="8">2.7.7.108</ecNumber>
    </alternativeName>
    <alternativeName>
        <fullName evidence="8">Protein uridylyltransferase YdiU</fullName>
        <ecNumber evidence="8">2.7.7.-</ecNumber>
    </alternativeName>
</protein>
<dbReference type="EMBL" id="JBHRYC010000038">
    <property type="protein sequence ID" value="MFC3637462.1"/>
    <property type="molecule type" value="Genomic_DNA"/>
</dbReference>
<organism evidence="9 10">
    <name type="scientific">Camelimonas fluminis</name>
    <dbReference type="NCBI Taxonomy" id="1576911"/>
    <lineage>
        <taxon>Bacteria</taxon>
        <taxon>Pseudomonadati</taxon>
        <taxon>Pseudomonadota</taxon>
        <taxon>Alphaproteobacteria</taxon>
        <taxon>Hyphomicrobiales</taxon>
        <taxon>Chelatococcaceae</taxon>
        <taxon>Camelimonas</taxon>
    </lineage>
</organism>
<feature type="binding site" evidence="8">
    <location>
        <position position="194"/>
    </location>
    <ligand>
        <name>ATP</name>
        <dbReference type="ChEBI" id="CHEBI:30616"/>
    </ligand>
</feature>
<feature type="binding site" evidence="8">
    <location>
        <position position="131"/>
    </location>
    <ligand>
        <name>ATP</name>
        <dbReference type="ChEBI" id="CHEBI:30616"/>
    </ligand>
</feature>
<feature type="binding site" evidence="8">
    <location>
        <position position="271"/>
    </location>
    <ligand>
        <name>Mg(2+)</name>
        <dbReference type="ChEBI" id="CHEBI:18420"/>
    </ligand>
</feature>
<keyword evidence="10" id="KW-1185">Reference proteome</keyword>
<dbReference type="Pfam" id="PF02696">
    <property type="entry name" value="SelO"/>
    <property type="match status" value="1"/>
</dbReference>
<evidence type="ECO:0000256" key="5">
    <source>
        <dbReference type="ARBA" id="ARBA00022741"/>
    </source>
</evidence>
<keyword evidence="7 8" id="KW-0460">Magnesium</keyword>
<comment type="catalytic activity">
    <reaction evidence="8">
        <text>L-tyrosyl-[protein] + ATP = O-(5'-adenylyl)-L-tyrosyl-[protein] + diphosphate</text>
        <dbReference type="Rhea" id="RHEA:54288"/>
        <dbReference type="Rhea" id="RHEA-COMP:10136"/>
        <dbReference type="Rhea" id="RHEA-COMP:13846"/>
        <dbReference type="ChEBI" id="CHEBI:30616"/>
        <dbReference type="ChEBI" id="CHEBI:33019"/>
        <dbReference type="ChEBI" id="CHEBI:46858"/>
        <dbReference type="ChEBI" id="CHEBI:83624"/>
        <dbReference type="EC" id="2.7.7.108"/>
    </reaction>
</comment>